<accession>A0ABV7R4B2</accession>
<gene>
    <name evidence="2" type="ORF">ACFOMH_12120</name>
</gene>
<reference evidence="3" key="1">
    <citation type="journal article" date="2019" name="Int. J. Syst. Evol. Microbiol.">
        <title>The Global Catalogue of Microorganisms (GCM) 10K type strain sequencing project: providing services to taxonomists for standard genome sequencing and annotation.</title>
        <authorList>
            <consortium name="The Broad Institute Genomics Platform"/>
            <consortium name="The Broad Institute Genome Sequencing Center for Infectious Disease"/>
            <person name="Wu L."/>
            <person name="Ma J."/>
        </authorList>
    </citation>
    <scope>NUCLEOTIDE SEQUENCE [LARGE SCALE GENOMIC DNA]</scope>
    <source>
        <strain evidence="3">KCTC 42899</strain>
    </source>
</reference>
<keyword evidence="1" id="KW-0732">Signal</keyword>
<evidence type="ECO:0000313" key="2">
    <source>
        <dbReference type="EMBL" id="MFC3528923.1"/>
    </source>
</evidence>
<dbReference type="EMBL" id="JBHRXJ010000008">
    <property type="protein sequence ID" value="MFC3528923.1"/>
    <property type="molecule type" value="Genomic_DNA"/>
</dbReference>
<name>A0ABV7R4B2_9RHOB</name>
<protein>
    <submittedName>
        <fullName evidence="2">Uncharacterized protein</fullName>
    </submittedName>
</protein>
<feature type="chain" id="PRO_5046870537" evidence="1">
    <location>
        <begin position="21"/>
        <end position="179"/>
    </location>
</feature>
<dbReference type="PROSITE" id="PS51257">
    <property type="entry name" value="PROKAR_LIPOPROTEIN"/>
    <property type="match status" value="1"/>
</dbReference>
<feature type="signal peptide" evidence="1">
    <location>
        <begin position="1"/>
        <end position="20"/>
    </location>
</feature>
<evidence type="ECO:0000256" key="1">
    <source>
        <dbReference type="SAM" id="SignalP"/>
    </source>
</evidence>
<keyword evidence="3" id="KW-1185">Reference proteome</keyword>
<organism evidence="2 3">
    <name type="scientific">Paracoccus mangrovi</name>
    <dbReference type="NCBI Taxonomy" id="1715645"/>
    <lineage>
        <taxon>Bacteria</taxon>
        <taxon>Pseudomonadati</taxon>
        <taxon>Pseudomonadota</taxon>
        <taxon>Alphaproteobacteria</taxon>
        <taxon>Rhodobacterales</taxon>
        <taxon>Paracoccaceae</taxon>
        <taxon>Paracoccus</taxon>
    </lineage>
</organism>
<comment type="caution">
    <text evidence="2">The sequence shown here is derived from an EMBL/GenBank/DDBJ whole genome shotgun (WGS) entry which is preliminary data.</text>
</comment>
<sequence length="179" mass="19150">MKLIFISLGFLPLATGAALACTPVSGTQSTITHGDACSVTYNAPEQQIGSGAAERLSDRIVRQFISTGSCGGESIVVYYDCTENRGVWLGGQYEFMGNFQPEPKQRIPRNVVYPGPADYFTGQVEPELAPAYDIDAIHAKAAALPWIEDLGRINGPAIKVEGKSFYMGCACALKTKPAP</sequence>
<proteinExistence type="predicted"/>
<dbReference type="RefSeq" id="WP_377744737.1">
    <property type="nucleotide sequence ID" value="NZ_JBHRXJ010000008.1"/>
</dbReference>
<dbReference type="Proteomes" id="UP001595721">
    <property type="component" value="Unassembled WGS sequence"/>
</dbReference>
<evidence type="ECO:0000313" key="3">
    <source>
        <dbReference type="Proteomes" id="UP001595721"/>
    </source>
</evidence>